<name>A0A7R9BFF4_9CRUS</name>
<feature type="region of interest" description="Disordered" evidence="2">
    <location>
        <begin position="39"/>
        <end position="93"/>
    </location>
</feature>
<feature type="compositionally biased region" description="Gly residues" evidence="2">
    <location>
        <begin position="843"/>
        <end position="864"/>
    </location>
</feature>
<keyword evidence="1" id="KW-0175">Coiled coil</keyword>
<feature type="region of interest" description="Disordered" evidence="2">
    <location>
        <begin position="512"/>
        <end position="592"/>
    </location>
</feature>
<feature type="region of interest" description="Disordered" evidence="2">
    <location>
        <begin position="135"/>
        <end position="174"/>
    </location>
</feature>
<evidence type="ECO:0000313" key="4">
    <source>
        <dbReference type="Proteomes" id="UP000678499"/>
    </source>
</evidence>
<feature type="compositionally biased region" description="Gly residues" evidence="2">
    <location>
        <begin position="1481"/>
        <end position="1491"/>
    </location>
</feature>
<feature type="compositionally biased region" description="Basic residues" evidence="2">
    <location>
        <begin position="316"/>
        <end position="327"/>
    </location>
</feature>
<feature type="compositionally biased region" description="Basic and acidic residues" evidence="2">
    <location>
        <begin position="406"/>
        <end position="429"/>
    </location>
</feature>
<feature type="compositionally biased region" description="Low complexity" evidence="2">
    <location>
        <begin position="570"/>
        <end position="583"/>
    </location>
</feature>
<feature type="region of interest" description="Disordered" evidence="2">
    <location>
        <begin position="207"/>
        <end position="484"/>
    </location>
</feature>
<gene>
    <name evidence="3" type="ORF">NMOB1V02_LOCUS1996</name>
</gene>
<feature type="compositionally biased region" description="Low complexity" evidence="2">
    <location>
        <begin position="530"/>
        <end position="539"/>
    </location>
</feature>
<feature type="compositionally biased region" description="Basic residues" evidence="2">
    <location>
        <begin position="438"/>
        <end position="454"/>
    </location>
</feature>
<feature type="region of interest" description="Disordered" evidence="2">
    <location>
        <begin position="927"/>
        <end position="990"/>
    </location>
</feature>
<feature type="compositionally biased region" description="Low complexity" evidence="2">
    <location>
        <begin position="135"/>
        <end position="154"/>
    </location>
</feature>
<keyword evidence="4" id="KW-1185">Reference proteome</keyword>
<feature type="compositionally biased region" description="Basic and acidic residues" evidence="2">
    <location>
        <begin position="768"/>
        <end position="781"/>
    </location>
</feature>
<dbReference type="OrthoDB" id="6368152at2759"/>
<feature type="compositionally biased region" description="Basic and acidic residues" evidence="2">
    <location>
        <begin position="514"/>
        <end position="526"/>
    </location>
</feature>
<evidence type="ECO:0000256" key="1">
    <source>
        <dbReference type="SAM" id="Coils"/>
    </source>
</evidence>
<feature type="compositionally biased region" description="Low complexity" evidence="2">
    <location>
        <begin position="1342"/>
        <end position="1352"/>
    </location>
</feature>
<evidence type="ECO:0000256" key="2">
    <source>
        <dbReference type="SAM" id="MobiDB-lite"/>
    </source>
</evidence>
<accession>A0A7R9BFF4</accession>
<feature type="compositionally biased region" description="Low complexity" evidence="2">
    <location>
        <begin position="1239"/>
        <end position="1258"/>
    </location>
</feature>
<feature type="compositionally biased region" description="Acidic residues" evidence="2">
    <location>
        <begin position="283"/>
        <end position="301"/>
    </location>
</feature>
<feature type="compositionally biased region" description="Low complexity" evidence="2">
    <location>
        <begin position="819"/>
        <end position="831"/>
    </location>
</feature>
<dbReference type="EMBL" id="OA882247">
    <property type="protein sequence ID" value="CAD7274144.1"/>
    <property type="molecule type" value="Genomic_DNA"/>
</dbReference>
<feature type="compositionally biased region" description="Basic and acidic residues" evidence="2">
    <location>
        <begin position="1455"/>
        <end position="1467"/>
    </location>
</feature>
<dbReference type="EMBL" id="CAJPEX010000210">
    <property type="protein sequence ID" value="CAG0914296.1"/>
    <property type="molecule type" value="Genomic_DNA"/>
</dbReference>
<feature type="compositionally biased region" description="Basic and acidic residues" evidence="2">
    <location>
        <begin position="155"/>
        <end position="169"/>
    </location>
</feature>
<feature type="compositionally biased region" description="Low complexity" evidence="2">
    <location>
        <begin position="1416"/>
        <end position="1433"/>
    </location>
</feature>
<sequence length="1575" mass="169396">MGNSSSSQSMHLAQHPQQLGFADPRHLVRYRDDPRYADAEEDYLHYGTGATTPRRPRSKSGNPRAPPVRVRAGRSADDVQRRLGISPQNKVLPDVGVMSPKQILRPTELGSILHNGGTITGRRRDLLIAEQSLANTNSNAKNNNNSSSSNGSSKSRSESTGRQRSEERVVLAGKLPDGKYDRIKIRSTGNGSRSGLDEHRLDIERYDSEPRANRRERSLSRILDERRPTRGDDLPARQNGAARHPDWAPKRFDSEPNLSPAQLEGKPPPRRHAPTALVYDPLLEPDDDQDGNVDDEDDGVDDGGGGGGGGGDRRAWGKRPRSKKKSRAPVPPADSDEGIVIAGMYDPRPRSKTPNPFTDASDYRHELASGGRKSASDFLSSLWRRGGGGSQTPDPKNRSKMRIFRPKSEPRSEDPVWGRRSVLELRDPSVDNYSTSPRHSRRRSREAASSRHRARSVDCLQPTSPTPVVSATTSNNHVPASSGNWVNAFSKSMTSLVPENLFGSQRAAVHSKPRLFDPNDTIDSRKSKTSSRSARSKASVKSENKRKSRRDAAVVENASRLDAYKQPQISRSSENLLSSSSRPPSTPAKGVQVLPRQFQKKHEQVNNSNLKQQPIMASSKAISAEVIPAGKKTFYFGMEQQPSASNSANNVVTAKTPVKAKDKSVDEVEKFASRLQSNVVRTNSSGDSYVLEGTGEPVVSAMVNQSSTMSSEDEADIPVKLRPVLPRKHLDMPRFSPTAAWRGILTGQEADPGSVAAAAAVAALANSRRREQGVSQGDRKGSIGGSSNEPDLFEERIIRESSSRQNLLQYRHGHEKSADSGISGDAGSPGPSRDDPDIKPTTSGGGTGGAAVGGGGTGGGGGGAVAAPLAASSPVLRHWTPEQDLDDSMGDGGHGLAPTGAGKATPPKLTHRNAMFSGVARDSLLGGVSAAQPPQSFSSLRKLKRTSSNARRQSGGDPTAVAAADDNWSMSRSVPNSLDHPRPGHRGSGHIVYLPEYRSVAAALRRPRSAMNHGDVSVDDDDDDEGYDNEHGRVVRPHSVHGDATEFAPPLRRRDTSPGSELADMPTSIGKGVLSPIADMMKRKGKKFTYQSTVRQIERRRLEQQLSREAEEKEKQRLREQAVIQKVEEEFRRKRSREKSSIQTQLQELQQSKPAVIHAGNNMDTYAIPNKAWRNAESNNGMVQVRPFKSHPISIAEKSGLCGMLNNPEQHVQQPPPPPLSPPPPLTADDYFPEPAPMPSSSGVSSSSAAGSPNSTNSCHILAGNPAAAPSGFFNGLKSRLTKGGGGSKSSNMNKPVSSNSKMPDNNKTNNNNKMKLANGGNSPNSDRSSGSLSPTRQDPDGAPASAAASVSTGGGRHHNKSSEDEYSSASPLPTPTPTPTSDGLLLGDPAASQSPTESMRREILAASRSRNGAKSPSSSSSYDGQQQPPSSDDVGRQRHSKGKGGGNSRSAYRHLADIAEREEHFAAARRQHRLNNNKRGGNGGGGGGGSRTPRSASLDYDGEEDDEEEVFGMESSDDVASSSVATGSVVAAAATASLTLTQELSEFKEERRDYRDYPQHMWTPRMTPSPYGVR</sequence>
<feature type="compositionally biased region" description="Low complexity" evidence="2">
    <location>
        <begin position="1300"/>
        <end position="1322"/>
    </location>
</feature>
<feature type="region of interest" description="Disordered" evidence="2">
    <location>
        <begin position="1041"/>
        <end position="1070"/>
    </location>
</feature>
<feature type="region of interest" description="Disordered" evidence="2">
    <location>
        <begin position="1"/>
        <end position="27"/>
    </location>
</feature>
<feature type="compositionally biased region" description="Polar residues" evidence="2">
    <location>
        <begin position="1323"/>
        <end position="1337"/>
    </location>
</feature>
<feature type="region of interest" description="Disordered" evidence="2">
    <location>
        <begin position="763"/>
        <end position="910"/>
    </location>
</feature>
<protein>
    <submittedName>
        <fullName evidence="3">Uncharacterized protein</fullName>
    </submittedName>
</protein>
<feature type="compositionally biased region" description="Polar residues" evidence="2">
    <location>
        <begin position="1"/>
        <end position="17"/>
    </location>
</feature>
<feature type="compositionally biased region" description="Acidic residues" evidence="2">
    <location>
        <begin position="1501"/>
        <end position="1518"/>
    </location>
</feature>
<dbReference type="Proteomes" id="UP000678499">
    <property type="component" value="Unassembled WGS sequence"/>
</dbReference>
<feature type="compositionally biased region" description="Basic and acidic residues" evidence="2">
    <location>
        <begin position="243"/>
        <end position="254"/>
    </location>
</feature>
<dbReference type="CDD" id="cd22249">
    <property type="entry name" value="UDM1_RNF168_RNF169-like"/>
    <property type="match status" value="1"/>
</dbReference>
<organism evidence="3">
    <name type="scientific">Notodromas monacha</name>
    <dbReference type="NCBI Taxonomy" id="399045"/>
    <lineage>
        <taxon>Eukaryota</taxon>
        <taxon>Metazoa</taxon>
        <taxon>Ecdysozoa</taxon>
        <taxon>Arthropoda</taxon>
        <taxon>Crustacea</taxon>
        <taxon>Oligostraca</taxon>
        <taxon>Ostracoda</taxon>
        <taxon>Podocopa</taxon>
        <taxon>Podocopida</taxon>
        <taxon>Cypridocopina</taxon>
        <taxon>Cypridoidea</taxon>
        <taxon>Cyprididae</taxon>
        <taxon>Notodromas</taxon>
    </lineage>
</organism>
<feature type="compositionally biased region" description="Basic residues" evidence="2">
    <location>
        <begin position="1468"/>
        <end position="1477"/>
    </location>
</feature>
<feature type="compositionally biased region" description="Basic and acidic residues" evidence="2">
    <location>
        <begin position="207"/>
        <end position="235"/>
    </location>
</feature>
<evidence type="ECO:0000313" key="3">
    <source>
        <dbReference type="EMBL" id="CAD7274144.1"/>
    </source>
</evidence>
<reference evidence="3" key="1">
    <citation type="submission" date="2020-11" db="EMBL/GenBank/DDBJ databases">
        <authorList>
            <person name="Tran Van P."/>
        </authorList>
    </citation>
    <scope>NUCLEOTIDE SEQUENCE</scope>
</reference>
<feature type="compositionally biased region" description="Basic and acidic residues" evidence="2">
    <location>
        <begin position="540"/>
        <end position="553"/>
    </location>
</feature>
<feature type="region of interest" description="Disordered" evidence="2">
    <location>
        <begin position="1203"/>
        <end position="1521"/>
    </location>
</feature>
<feature type="coiled-coil region" evidence="1">
    <location>
        <begin position="1094"/>
        <end position="1130"/>
    </location>
</feature>
<feature type="compositionally biased region" description="Polar residues" evidence="2">
    <location>
        <begin position="475"/>
        <end position="484"/>
    </location>
</feature>
<proteinExistence type="predicted"/>
<feature type="compositionally biased region" description="Pro residues" evidence="2">
    <location>
        <begin position="1214"/>
        <end position="1226"/>
    </location>
</feature>
<feature type="compositionally biased region" description="Basic and acidic residues" evidence="2">
    <location>
        <begin position="793"/>
        <end position="802"/>
    </location>
</feature>
<feature type="compositionally biased region" description="Low complexity" evidence="2">
    <location>
        <begin position="462"/>
        <end position="474"/>
    </location>
</feature>